<feature type="compositionally biased region" description="Polar residues" evidence="1">
    <location>
        <begin position="333"/>
        <end position="364"/>
    </location>
</feature>
<evidence type="ECO:0000256" key="1">
    <source>
        <dbReference type="SAM" id="MobiDB-lite"/>
    </source>
</evidence>
<reference evidence="3 4" key="1">
    <citation type="submission" date="2023-11" db="EMBL/GenBank/DDBJ databases">
        <title>Draft genome sequence of a psychrophilic Clostridium strain from permafrost water brine.</title>
        <authorList>
            <person name="Shcherbakova V.A."/>
            <person name="Trubitsyn V.E."/>
            <person name="Zakharyuk A.G."/>
        </authorList>
    </citation>
    <scope>NUCLEOTIDE SEQUENCE [LARGE SCALE GENOMIC DNA]</scope>
    <source>
        <strain evidence="3 4">14F</strain>
    </source>
</reference>
<gene>
    <name evidence="3" type="ORF">SJI18_05535</name>
</gene>
<dbReference type="Proteomes" id="UP001498469">
    <property type="component" value="Unassembled WGS sequence"/>
</dbReference>
<proteinExistence type="predicted"/>
<keyword evidence="2" id="KW-1133">Transmembrane helix</keyword>
<feature type="transmembrane region" description="Helical" evidence="2">
    <location>
        <begin position="221"/>
        <end position="239"/>
    </location>
</feature>
<accession>A0ABU7ULD3</accession>
<name>A0ABU7ULD3_9CLOT</name>
<feature type="compositionally biased region" description="Low complexity" evidence="1">
    <location>
        <begin position="365"/>
        <end position="375"/>
    </location>
</feature>
<dbReference type="RefSeq" id="WP_216249968.1">
    <property type="nucleotide sequence ID" value="NZ_JAZHFS010000004.1"/>
</dbReference>
<keyword evidence="2" id="KW-0812">Transmembrane</keyword>
<evidence type="ECO:0000313" key="4">
    <source>
        <dbReference type="Proteomes" id="UP001498469"/>
    </source>
</evidence>
<feature type="compositionally biased region" description="Low complexity" evidence="1">
    <location>
        <begin position="298"/>
        <end position="323"/>
    </location>
</feature>
<sequence>MISIIKTAILTILISFASGLLLDYYKNLGPRILCNIRKGKPTDTTTDSEENCGYVITVKNPSNRTIHELTINIGSQTKLRSTDAKITRGLKFDSSINDNILEVYIPFISKGDEFSVTVYLENQHNKPVIVIKSPENFKEIYSGEQNGILALLLNIPTNIKHLISKETKKSEEVQSEEVHSVDKDDFTTVMSKVTGDEQIINKSNREVFPENKKLSKNKKKIIIVAIILVMIAGVSGEVYSKMTAETTPTPTVKTVVPQKSTVEKESSGQSTGTKSTKKSVDKTNETTSTKKSVDKTTETTGTKAATKKSTGTAGTKQSTAGTTPAAGSKDGTTETTPAAGSKDGTTGTPTAGSTDGKTETTPNAGSTTETTPASGTTGGTTSGTTGN</sequence>
<comment type="caution">
    <text evidence="3">The sequence shown here is derived from an EMBL/GenBank/DDBJ whole genome shotgun (WGS) entry which is preliminary data.</text>
</comment>
<keyword evidence="4" id="KW-1185">Reference proteome</keyword>
<evidence type="ECO:0000256" key="2">
    <source>
        <dbReference type="SAM" id="Phobius"/>
    </source>
</evidence>
<organism evidence="3 4">
    <name type="scientific">Clostridium frigoriphilum</name>
    <dbReference type="NCBI Taxonomy" id="443253"/>
    <lineage>
        <taxon>Bacteria</taxon>
        <taxon>Bacillati</taxon>
        <taxon>Bacillota</taxon>
        <taxon>Clostridia</taxon>
        <taxon>Eubacteriales</taxon>
        <taxon>Clostridiaceae</taxon>
        <taxon>Clostridium</taxon>
    </lineage>
</organism>
<dbReference type="EMBL" id="JAZHFS010000004">
    <property type="protein sequence ID" value="MEF2111771.1"/>
    <property type="molecule type" value="Genomic_DNA"/>
</dbReference>
<evidence type="ECO:0000313" key="3">
    <source>
        <dbReference type="EMBL" id="MEF2111771.1"/>
    </source>
</evidence>
<feature type="compositionally biased region" description="Low complexity" evidence="1">
    <location>
        <begin position="246"/>
        <end position="260"/>
    </location>
</feature>
<feature type="transmembrane region" description="Helical" evidence="2">
    <location>
        <begin position="6"/>
        <end position="25"/>
    </location>
</feature>
<keyword evidence="2" id="KW-0472">Membrane</keyword>
<feature type="compositionally biased region" description="Gly residues" evidence="1">
    <location>
        <begin position="376"/>
        <end position="387"/>
    </location>
</feature>
<feature type="region of interest" description="Disordered" evidence="1">
    <location>
        <begin position="246"/>
        <end position="387"/>
    </location>
</feature>
<protein>
    <submittedName>
        <fullName evidence="3">Uncharacterized protein</fullName>
    </submittedName>
</protein>